<evidence type="ECO:0000256" key="2">
    <source>
        <dbReference type="SAM" id="MobiDB-lite"/>
    </source>
</evidence>
<feature type="compositionally biased region" description="Polar residues" evidence="2">
    <location>
        <begin position="261"/>
        <end position="270"/>
    </location>
</feature>
<dbReference type="InterPro" id="IPR036400">
    <property type="entry name" value="Cyt_B5-like_heme/steroid_sf"/>
</dbReference>
<protein>
    <recommendedName>
        <fullName evidence="3">Cytochrome b5 heme-binding domain-containing protein</fullName>
    </recommendedName>
</protein>
<dbReference type="PANTHER" id="PTHR10281">
    <property type="entry name" value="MEMBRANE-ASSOCIATED PROGESTERONE RECEPTOR COMPONENT-RELATED"/>
    <property type="match status" value="1"/>
</dbReference>
<comment type="similarity">
    <text evidence="1">Belongs to the cytochrome b5 family. MAPR subfamily.</text>
</comment>
<organism evidence="4 6">
    <name type="scientific">Trichuris suis</name>
    <name type="common">pig whipworm</name>
    <dbReference type="NCBI Taxonomy" id="68888"/>
    <lineage>
        <taxon>Eukaryota</taxon>
        <taxon>Metazoa</taxon>
        <taxon>Ecdysozoa</taxon>
        <taxon>Nematoda</taxon>
        <taxon>Enoplea</taxon>
        <taxon>Dorylaimia</taxon>
        <taxon>Trichinellida</taxon>
        <taxon>Trichuridae</taxon>
        <taxon>Trichuris</taxon>
    </lineage>
</organism>
<evidence type="ECO:0000256" key="1">
    <source>
        <dbReference type="ARBA" id="ARBA00038357"/>
    </source>
</evidence>
<evidence type="ECO:0000313" key="5">
    <source>
        <dbReference type="EMBL" id="KFD72348.1"/>
    </source>
</evidence>
<reference evidence="4 6" key="1">
    <citation type="journal article" date="2014" name="Nat. Genet.">
        <title>Genome and transcriptome of the porcine whipworm Trichuris suis.</title>
        <authorList>
            <person name="Jex A.R."/>
            <person name="Nejsum P."/>
            <person name="Schwarz E.M."/>
            <person name="Hu L."/>
            <person name="Young N.D."/>
            <person name="Hall R.S."/>
            <person name="Korhonen P.K."/>
            <person name="Liao S."/>
            <person name="Thamsborg S."/>
            <person name="Xia J."/>
            <person name="Xu P."/>
            <person name="Wang S."/>
            <person name="Scheerlinck J.P."/>
            <person name="Hofmann A."/>
            <person name="Sternberg P.W."/>
            <person name="Wang J."/>
            <person name="Gasser R.B."/>
        </authorList>
    </citation>
    <scope>NUCLEOTIDE SEQUENCE [LARGE SCALE GENOMIC DNA]</scope>
    <source>
        <strain evidence="5">DCEP-RM93F</strain>
        <strain evidence="4">DCEP-RM93M</strain>
    </source>
</reference>
<dbReference type="InterPro" id="IPR001199">
    <property type="entry name" value="Cyt_B5-like_heme/steroid-bd"/>
</dbReference>
<dbReference type="OrthoDB" id="10257697at2759"/>
<dbReference type="Gene3D" id="3.10.120.10">
    <property type="entry name" value="Cytochrome b5-like heme/steroid binding domain"/>
    <property type="match status" value="1"/>
</dbReference>
<dbReference type="GO" id="GO:0012505">
    <property type="term" value="C:endomembrane system"/>
    <property type="evidence" value="ECO:0007669"/>
    <property type="project" value="TreeGrafter"/>
</dbReference>
<evidence type="ECO:0000313" key="4">
    <source>
        <dbReference type="EMBL" id="KFD47510.1"/>
    </source>
</evidence>
<dbReference type="SMART" id="SM01117">
    <property type="entry name" value="Cyt-b5"/>
    <property type="match status" value="1"/>
</dbReference>
<dbReference type="EMBL" id="KL367478">
    <property type="protein sequence ID" value="KFD72348.1"/>
    <property type="molecule type" value="Genomic_DNA"/>
</dbReference>
<dbReference type="PANTHER" id="PTHR10281:SF4">
    <property type="entry name" value="NEUFERRICIN"/>
    <property type="match status" value="1"/>
</dbReference>
<dbReference type="EMBL" id="KL363324">
    <property type="protein sequence ID" value="KFD47510.1"/>
    <property type="molecule type" value="Genomic_DNA"/>
</dbReference>
<name>A0A085LRB4_9BILA</name>
<dbReference type="AlphaFoldDB" id="A0A085LRB4"/>
<feature type="region of interest" description="Disordered" evidence="2">
    <location>
        <begin position="255"/>
        <end position="286"/>
    </location>
</feature>
<dbReference type="Proteomes" id="UP000030764">
    <property type="component" value="Unassembled WGS sequence"/>
</dbReference>
<feature type="domain" description="Cytochrome b5 heme-binding" evidence="3">
    <location>
        <begin position="75"/>
        <end position="171"/>
    </location>
</feature>
<sequence>MFYPKLVATATVQVFLVSVAIGYYDFPTPSFVVYFGRLVNESLDRLTRYACAIAMHQKERLASTFANPEQPLKVFSAQELSHFGGNRDSKGLYLALLGRVYDVEKGARHYGPHGTYHVFAGRDASRAFVTGDFSEDGLTDDLSGLSNEELVAIQEWVDFYGKEYKLVGVVQGRYYDAQGRPSKHLKHLEQLLQRAMEWQQQQNAEVERFPPCNSEWIQGQGGRVWCSQNSGGIKRSWVGVPRRLFTPGSRQSRCVCAKSNGPPQEGSQATEGFDTDRGDLDYPNLSEFPNCDPKAVSCNIDSDV</sequence>
<dbReference type="InterPro" id="IPR050577">
    <property type="entry name" value="MAPR/NEUFC/NENF-like"/>
</dbReference>
<dbReference type="SUPFAM" id="SSF55856">
    <property type="entry name" value="Cytochrome b5-like heme/steroid binding domain"/>
    <property type="match status" value="1"/>
</dbReference>
<dbReference type="Proteomes" id="UP000030758">
    <property type="component" value="Unassembled WGS sequence"/>
</dbReference>
<evidence type="ECO:0000313" key="6">
    <source>
        <dbReference type="Proteomes" id="UP000030764"/>
    </source>
</evidence>
<dbReference type="GO" id="GO:0016020">
    <property type="term" value="C:membrane"/>
    <property type="evidence" value="ECO:0007669"/>
    <property type="project" value="TreeGrafter"/>
</dbReference>
<dbReference type="Pfam" id="PF00173">
    <property type="entry name" value="Cyt-b5"/>
    <property type="match status" value="1"/>
</dbReference>
<evidence type="ECO:0000259" key="3">
    <source>
        <dbReference type="SMART" id="SM01117"/>
    </source>
</evidence>
<accession>A0A085LRB4</accession>
<keyword evidence="6" id="KW-1185">Reference proteome</keyword>
<gene>
    <name evidence="4" type="ORF">M513_11604</name>
    <name evidence="5" type="ORF">M514_11604</name>
</gene>
<proteinExistence type="inferred from homology"/>